<proteinExistence type="predicted"/>
<dbReference type="Gramene" id="KCW47406">
    <property type="protein sequence ID" value="KCW47406"/>
    <property type="gene ID" value="EUGRSUZ_K01199"/>
</dbReference>
<dbReference type="AlphaFoldDB" id="A0A059A140"/>
<name>A0A059A140_EUCGR</name>
<reference evidence="1" key="1">
    <citation type="submission" date="2013-07" db="EMBL/GenBank/DDBJ databases">
        <title>The genome of Eucalyptus grandis.</title>
        <authorList>
            <person name="Schmutz J."/>
            <person name="Hayes R."/>
            <person name="Myburg A."/>
            <person name="Tuskan G."/>
            <person name="Grattapaglia D."/>
            <person name="Rokhsar D.S."/>
        </authorList>
    </citation>
    <scope>NUCLEOTIDE SEQUENCE</scope>
    <source>
        <tissue evidence="1">Leaf extractions</tissue>
    </source>
</reference>
<gene>
    <name evidence="1" type="ORF">EUGRSUZ_K01199</name>
</gene>
<dbReference type="InParanoid" id="A0A059A140"/>
<organism evidence="1">
    <name type="scientific">Eucalyptus grandis</name>
    <name type="common">Flooded gum</name>
    <dbReference type="NCBI Taxonomy" id="71139"/>
    <lineage>
        <taxon>Eukaryota</taxon>
        <taxon>Viridiplantae</taxon>
        <taxon>Streptophyta</taxon>
        <taxon>Embryophyta</taxon>
        <taxon>Tracheophyta</taxon>
        <taxon>Spermatophyta</taxon>
        <taxon>Magnoliopsida</taxon>
        <taxon>eudicotyledons</taxon>
        <taxon>Gunneridae</taxon>
        <taxon>Pentapetalae</taxon>
        <taxon>rosids</taxon>
        <taxon>malvids</taxon>
        <taxon>Myrtales</taxon>
        <taxon>Myrtaceae</taxon>
        <taxon>Myrtoideae</taxon>
        <taxon>Eucalypteae</taxon>
        <taxon>Eucalyptus</taxon>
    </lineage>
</organism>
<sequence>MTDPSISSMLEVAADLGPSQTSCNRAKFRRFAILNVLNYMMDTAWGVLVGAHKPRDNLSYHLTSVQVREDKKAGEDAAIVLNPPAPNNQHLVRHIKTIS</sequence>
<accession>A0A059A140</accession>
<evidence type="ECO:0000313" key="1">
    <source>
        <dbReference type="EMBL" id="KCW47406.1"/>
    </source>
</evidence>
<dbReference type="EMBL" id="KK198763">
    <property type="protein sequence ID" value="KCW47406.1"/>
    <property type="molecule type" value="Genomic_DNA"/>
</dbReference>
<protein>
    <submittedName>
        <fullName evidence="1">Uncharacterized protein</fullName>
    </submittedName>
</protein>